<keyword evidence="4" id="KW-0804">Transcription</keyword>
<dbReference type="InterPro" id="IPR010982">
    <property type="entry name" value="Lambda_DNA-bd_dom_sf"/>
</dbReference>
<dbReference type="Pfam" id="PF00356">
    <property type="entry name" value="LacI"/>
    <property type="match status" value="1"/>
</dbReference>
<keyword evidence="1" id="KW-0678">Repressor</keyword>
<evidence type="ECO:0000256" key="3">
    <source>
        <dbReference type="ARBA" id="ARBA00023125"/>
    </source>
</evidence>
<protein>
    <submittedName>
        <fullName evidence="6">LacI family transcriptional regulator</fullName>
    </submittedName>
</protein>
<keyword evidence="7" id="KW-1185">Reference proteome</keyword>
<dbReference type="GO" id="GO:0000976">
    <property type="term" value="F:transcription cis-regulatory region binding"/>
    <property type="evidence" value="ECO:0007669"/>
    <property type="project" value="TreeGrafter"/>
</dbReference>
<dbReference type="SMART" id="SM00354">
    <property type="entry name" value="HTH_LACI"/>
    <property type="match status" value="1"/>
</dbReference>
<dbReference type="RefSeq" id="WP_177214535.1">
    <property type="nucleotide sequence ID" value="NZ_FOYZ01000002.1"/>
</dbReference>
<dbReference type="Gene3D" id="3.40.50.2300">
    <property type="match status" value="2"/>
</dbReference>
<dbReference type="CDD" id="cd01392">
    <property type="entry name" value="HTH_LacI"/>
    <property type="match status" value="1"/>
</dbReference>
<evidence type="ECO:0000313" key="7">
    <source>
        <dbReference type="Proteomes" id="UP000199659"/>
    </source>
</evidence>
<reference evidence="6 7" key="1">
    <citation type="submission" date="2016-10" db="EMBL/GenBank/DDBJ databases">
        <authorList>
            <person name="de Groot N.N."/>
        </authorList>
    </citation>
    <scope>NUCLEOTIDE SEQUENCE [LARGE SCALE GENOMIC DNA]</scope>
    <source>
        <strain evidence="6 7">743A</strain>
    </source>
</reference>
<dbReference type="EMBL" id="FOYZ01000002">
    <property type="protein sequence ID" value="SFR65603.1"/>
    <property type="molecule type" value="Genomic_DNA"/>
</dbReference>
<evidence type="ECO:0000256" key="4">
    <source>
        <dbReference type="ARBA" id="ARBA00023163"/>
    </source>
</evidence>
<sequence>MSKITMQDIADALHISRITVWKVFNNKSGVSEALKKQILDKAEEMGYTKRISDMPDSASDSCSSVQQESVTVSVVVARPESSAFWMKIIHQIAKELDAQEINLMYTYLPSTIPSDYTLPNILTGNALHGIIVLNVYDSTLLSLLNQLPLPKVFLDYTPPLPTNTLSGDLILLEGRSKIYEITKKLIVSGIEDIGFIGDTEYAITNQQRYEGFLDAMNEYSLNVEHEHCLTKRIGIYTYEEEITNFLQNNKNLPKAYVCVSDFVAHFVLKYLTKHKYRVPEDIIITGFDGNAEYPEITGRLTTVEVETTALGSRLTNQLLYRISHPTAPTAVIYVNTQIVQGESALL</sequence>
<keyword evidence="3" id="KW-0238">DNA-binding</keyword>
<dbReference type="Gene3D" id="1.10.260.40">
    <property type="entry name" value="lambda repressor-like DNA-binding domains"/>
    <property type="match status" value="1"/>
</dbReference>
<evidence type="ECO:0000313" key="6">
    <source>
        <dbReference type="EMBL" id="SFR65603.1"/>
    </source>
</evidence>
<dbReference type="PANTHER" id="PTHR30146">
    <property type="entry name" value="LACI-RELATED TRANSCRIPTIONAL REPRESSOR"/>
    <property type="match status" value="1"/>
</dbReference>
<dbReference type="PANTHER" id="PTHR30146:SF148">
    <property type="entry name" value="HTH-TYPE TRANSCRIPTIONAL REPRESSOR PURR-RELATED"/>
    <property type="match status" value="1"/>
</dbReference>
<keyword evidence="2" id="KW-0805">Transcription regulation</keyword>
<evidence type="ECO:0000259" key="5">
    <source>
        <dbReference type="SMART" id="SM00354"/>
    </source>
</evidence>
<dbReference type="Proteomes" id="UP000199659">
    <property type="component" value="Unassembled WGS sequence"/>
</dbReference>
<organism evidence="6 7">
    <name type="scientific">Anaeromicropila populeti</name>
    <dbReference type="NCBI Taxonomy" id="37658"/>
    <lineage>
        <taxon>Bacteria</taxon>
        <taxon>Bacillati</taxon>
        <taxon>Bacillota</taxon>
        <taxon>Clostridia</taxon>
        <taxon>Lachnospirales</taxon>
        <taxon>Lachnospiraceae</taxon>
        <taxon>Anaeromicropila</taxon>
    </lineage>
</organism>
<evidence type="ECO:0000256" key="1">
    <source>
        <dbReference type="ARBA" id="ARBA00022491"/>
    </source>
</evidence>
<dbReference type="STRING" id="37658.SAMN05661086_00816"/>
<evidence type="ECO:0000256" key="2">
    <source>
        <dbReference type="ARBA" id="ARBA00023015"/>
    </source>
</evidence>
<dbReference type="InterPro" id="IPR000843">
    <property type="entry name" value="HTH_LacI"/>
</dbReference>
<dbReference type="SUPFAM" id="SSF53822">
    <property type="entry name" value="Periplasmic binding protein-like I"/>
    <property type="match status" value="1"/>
</dbReference>
<dbReference type="InterPro" id="IPR046335">
    <property type="entry name" value="LacI/GalR-like_sensor"/>
</dbReference>
<dbReference type="SUPFAM" id="SSF47413">
    <property type="entry name" value="lambda repressor-like DNA-binding domains"/>
    <property type="match status" value="1"/>
</dbReference>
<dbReference type="GO" id="GO:0003700">
    <property type="term" value="F:DNA-binding transcription factor activity"/>
    <property type="evidence" value="ECO:0007669"/>
    <property type="project" value="TreeGrafter"/>
</dbReference>
<dbReference type="InterPro" id="IPR028082">
    <property type="entry name" value="Peripla_BP_I"/>
</dbReference>
<dbReference type="AlphaFoldDB" id="A0A1I6IFZ7"/>
<accession>A0A1I6IFZ7</accession>
<dbReference type="Pfam" id="PF13377">
    <property type="entry name" value="Peripla_BP_3"/>
    <property type="match status" value="1"/>
</dbReference>
<gene>
    <name evidence="6" type="ORF">SAMN05661086_00816</name>
</gene>
<name>A0A1I6IFZ7_9FIRM</name>
<feature type="domain" description="HTH lacI-type" evidence="5">
    <location>
        <begin position="3"/>
        <end position="81"/>
    </location>
</feature>
<proteinExistence type="predicted"/>